<evidence type="ECO:0000313" key="1">
    <source>
        <dbReference type="EMBL" id="GAI05192.1"/>
    </source>
</evidence>
<sequence>MDGFLGGERVLGAEKKKPVCKKIKLDIFAGYGGSAVDGIGAFEDFKAFPLEPERFGVQGF</sequence>
<dbReference type="EMBL" id="BARV01005920">
    <property type="protein sequence ID" value="GAI05192.1"/>
    <property type="molecule type" value="Genomic_DNA"/>
</dbReference>
<gene>
    <name evidence="1" type="ORF">S06H3_12050</name>
</gene>
<name>X1KDS6_9ZZZZ</name>
<protein>
    <submittedName>
        <fullName evidence="1">Uncharacterized protein</fullName>
    </submittedName>
</protein>
<reference evidence="1" key="1">
    <citation type="journal article" date="2014" name="Front. Microbiol.">
        <title>High frequency of phylogenetically diverse reductive dehalogenase-homologous genes in deep subseafloor sedimentary metagenomes.</title>
        <authorList>
            <person name="Kawai M."/>
            <person name="Futagami T."/>
            <person name="Toyoda A."/>
            <person name="Takaki Y."/>
            <person name="Nishi S."/>
            <person name="Hori S."/>
            <person name="Arai W."/>
            <person name="Tsubouchi T."/>
            <person name="Morono Y."/>
            <person name="Uchiyama I."/>
            <person name="Ito T."/>
            <person name="Fujiyama A."/>
            <person name="Inagaki F."/>
            <person name="Takami H."/>
        </authorList>
    </citation>
    <scope>NUCLEOTIDE SEQUENCE</scope>
    <source>
        <strain evidence="1">Expedition CK06-06</strain>
    </source>
</reference>
<comment type="caution">
    <text evidence="1">The sequence shown here is derived from an EMBL/GenBank/DDBJ whole genome shotgun (WGS) entry which is preliminary data.</text>
</comment>
<accession>X1KDS6</accession>
<organism evidence="1">
    <name type="scientific">marine sediment metagenome</name>
    <dbReference type="NCBI Taxonomy" id="412755"/>
    <lineage>
        <taxon>unclassified sequences</taxon>
        <taxon>metagenomes</taxon>
        <taxon>ecological metagenomes</taxon>
    </lineage>
</organism>
<dbReference type="AlphaFoldDB" id="X1KDS6"/>
<proteinExistence type="predicted"/>